<evidence type="ECO:0000256" key="1">
    <source>
        <dbReference type="ARBA" id="ARBA00006499"/>
    </source>
</evidence>
<evidence type="ECO:0000313" key="4">
    <source>
        <dbReference type="EMBL" id="OIR04740.1"/>
    </source>
</evidence>
<dbReference type="InterPro" id="IPR003140">
    <property type="entry name" value="PLipase/COase/thioEstase"/>
</dbReference>
<reference evidence="4" key="1">
    <citation type="submission" date="2016-10" db="EMBL/GenBank/DDBJ databases">
        <title>Sequence of Gallionella enrichment culture.</title>
        <authorList>
            <person name="Poehlein A."/>
            <person name="Muehling M."/>
            <person name="Daniel R."/>
        </authorList>
    </citation>
    <scope>NUCLEOTIDE SEQUENCE</scope>
</reference>
<dbReference type="Pfam" id="PF02230">
    <property type="entry name" value="Abhydrolase_2"/>
    <property type="match status" value="1"/>
</dbReference>
<gene>
    <name evidence="4" type="primary">estB_3</name>
    <name evidence="4" type="ORF">GALL_131260</name>
</gene>
<evidence type="ECO:0000259" key="3">
    <source>
        <dbReference type="Pfam" id="PF02230"/>
    </source>
</evidence>
<organism evidence="4">
    <name type="scientific">mine drainage metagenome</name>
    <dbReference type="NCBI Taxonomy" id="410659"/>
    <lineage>
        <taxon>unclassified sequences</taxon>
        <taxon>metagenomes</taxon>
        <taxon>ecological metagenomes</taxon>
    </lineage>
</organism>
<comment type="caution">
    <text evidence="4">The sequence shown here is derived from an EMBL/GenBank/DDBJ whole genome shotgun (WGS) entry which is preliminary data.</text>
</comment>
<name>A0A1J5SSY9_9ZZZZ</name>
<accession>A0A1J5SSY9</accession>
<dbReference type="InterPro" id="IPR029058">
    <property type="entry name" value="AB_hydrolase_fold"/>
</dbReference>
<dbReference type="EC" id="3.1.1.1" evidence="4"/>
<dbReference type="InterPro" id="IPR050565">
    <property type="entry name" value="LYPA1-2/EST-like"/>
</dbReference>
<dbReference type="EMBL" id="MLJW01000055">
    <property type="protein sequence ID" value="OIR04740.1"/>
    <property type="molecule type" value="Genomic_DNA"/>
</dbReference>
<protein>
    <submittedName>
        <fullName evidence="4">Carboxylesterase 2</fullName>
        <ecNumber evidence="4">3.1.1.1</ecNumber>
    </submittedName>
</protein>
<dbReference type="AlphaFoldDB" id="A0A1J5SSY9"/>
<feature type="domain" description="Phospholipase/carboxylesterase/thioesterase" evidence="3">
    <location>
        <begin position="15"/>
        <end position="224"/>
    </location>
</feature>
<comment type="similarity">
    <text evidence="1">Belongs to the AB hydrolase superfamily. AB hydrolase 2 family.</text>
</comment>
<proteinExistence type="inferred from homology"/>
<dbReference type="GO" id="GO:0106435">
    <property type="term" value="F:carboxylesterase activity"/>
    <property type="evidence" value="ECO:0007669"/>
    <property type="project" value="UniProtKB-EC"/>
</dbReference>
<dbReference type="SUPFAM" id="SSF53474">
    <property type="entry name" value="alpha/beta-Hydrolases"/>
    <property type="match status" value="1"/>
</dbReference>
<dbReference type="PANTHER" id="PTHR10655:SF17">
    <property type="entry name" value="LYSOPHOSPHOLIPASE-LIKE PROTEIN 1"/>
    <property type="match status" value="1"/>
</dbReference>
<dbReference type="Gene3D" id="3.40.50.1820">
    <property type="entry name" value="alpha/beta hydrolase"/>
    <property type="match status" value="1"/>
</dbReference>
<sequence>MTSILPGITLETGTDPEHCIIWLHGLGADGEDFVPIADELKLPVVVRYIFPHAPIRPVTINGGYAMRAWYDILVGAASAEISANIGRHEDSAGIRASQAEIEKLITRERQRGIAAENIFLAGFSQGGAVVLHTGLRHRERLGGILALSTYLPLPETLQSEAGVSARHTPIFMAHGRDDAVIPHGFGRASADELLRQGYMLEWHSYDMPHSVCPEEIRDIEQWLTRRLSE</sequence>
<evidence type="ECO:0000256" key="2">
    <source>
        <dbReference type="ARBA" id="ARBA00022801"/>
    </source>
</evidence>
<keyword evidence="2 4" id="KW-0378">Hydrolase</keyword>
<dbReference type="PANTHER" id="PTHR10655">
    <property type="entry name" value="LYSOPHOSPHOLIPASE-RELATED"/>
    <property type="match status" value="1"/>
</dbReference>